<dbReference type="SUPFAM" id="SSF46785">
    <property type="entry name" value="Winged helix' DNA-binding domain"/>
    <property type="match status" value="1"/>
</dbReference>
<dbReference type="SUPFAM" id="SSF54909">
    <property type="entry name" value="Dimeric alpha+beta barrel"/>
    <property type="match status" value="1"/>
</dbReference>
<dbReference type="InterPro" id="IPR019888">
    <property type="entry name" value="Tscrpt_reg_AsnC-like"/>
</dbReference>
<dbReference type="InterPro" id="IPR036390">
    <property type="entry name" value="WH_DNA-bd_sf"/>
</dbReference>
<evidence type="ECO:0000256" key="1">
    <source>
        <dbReference type="ARBA" id="ARBA00023015"/>
    </source>
</evidence>
<dbReference type="AlphaFoldDB" id="A0A097QRK6"/>
<dbReference type="PROSITE" id="PS00519">
    <property type="entry name" value="HTH_ASNC_1"/>
    <property type="match status" value="1"/>
</dbReference>
<dbReference type="HOGENOM" id="CLU_091233_5_4_2"/>
<dbReference type="InterPro" id="IPR036388">
    <property type="entry name" value="WH-like_DNA-bd_sf"/>
</dbReference>
<evidence type="ECO:0000256" key="2">
    <source>
        <dbReference type="ARBA" id="ARBA00023125"/>
    </source>
</evidence>
<protein>
    <submittedName>
        <fullName evidence="5">Transcriptional regulator</fullName>
    </submittedName>
</protein>
<dbReference type="GO" id="GO:0043565">
    <property type="term" value="F:sequence-specific DNA binding"/>
    <property type="evidence" value="ECO:0007669"/>
    <property type="project" value="InterPro"/>
</dbReference>
<dbReference type="InterPro" id="IPR011991">
    <property type="entry name" value="ArsR-like_HTH"/>
</dbReference>
<dbReference type="Gene3D" id="1.10.10.10">
    <property type="entry name" value="Winged helix-like DNA-binding domain superfamily/Winged helix DNA-binding domain"/>
    <property type="match status" value="1"/>
</dbReference>
<dbReference type="InterPro" id="IPR019885">
    <property type="entry name" value="Tscrpt_reg_HTH_AsnC-type_CS"/>
</dbReference>
<keyword evidence="1" id="KW-0805">Transcription regulation</keyword>
<dbReference type="PANTHER" id="PTHR43413:SF7">
    <property type="entry name" value="HTH-TYPE TRANSCRIPTIONAL REGULATOR PTR2"/>
    <property type="match status" value="1"/>
</dbReference>
<dbReference type="CDD" id="cd00090">
    <property type="entry name" value="HTH_ARSR"/>
    <property type="match status" value="1"/>
</dbReference>
<dbReference type="EMBL" id="CP008887">
    <property type="protein sequence ID" value="AIU69112.1"/>
    <property type="molecule type" value="Genomic_DNA"/>
</dbReference>
<evidence type="ECO:0000313" key="6">
    <source>
        <dbReference type="Proteomes" id="UP000029980"/>
    </source>
</evidence>
<dbReference type="Proteomes" id="UP000029980">
    <property type="component" value="Chromosome"/>
</dbReference>
<dbReference type="InterPro" id="IPR050684">
    <property type="entry name" value="HTH-Siroheme_Decarb"/>
</dbReference>
<dbReference type="NCBIfam" id="NF040820">
    <property type="entry name" value="trans_reg_LrpA"/>
    <property type="match status" value="1"/>
</dbReference>
<dbReference type="KEGG" id="teu:TEU_01470"/>
<dbReference type="OrthoDB" id="6995at2157"/>
<dbReference type="Pfam" id="PF13412">
    <property type="entry name" value="HTH_24"/>
    <property type="match status" value="1"/>
</dbReference>
<dbReference type="Gene3D" id="3.30.70.920">
    <property type="match status" value="1"/>
</dbReference>
<feature type="domain" description="HTH asnC-type" evidence="4">
    <location>
        <begin position="2"/>
        <end position="63"/>
    </location>
</feature>
<keyword evidence="2" id="KW-0238">DNA-binding</keyword>
<evidence type="ECO:0000313" key="5">
    <source>
        <dbReference type="EMBL" id="AIU69112.1"/>
    </source>
</evidence>
<proteinExistence type="predicted"/>
<dbReference type="InterPro" id="IPR053456">
    <property type="entry name" value="HTH-LrpA_regulator"/>
</dbReference>
<dbReference type="InterPro" id="IPR019887">
    <property type="entry name" value="Tscrpt_reg_AsnC/Lrp_C"/>
</dbReference>
<reference evidence="5 6" key="1">
    <citation type="journal article" date="2015" name="Int. J. Syst. Evol. Microbiol.">
        <title>Thermococcus eurythermalis sp. nov., a conditional piezophilic hyperthermophilic archaeon with a wide temperature range isolated from an oil-immersed chimney in the Guaymas Basin.</title>
        <authorList>
            <person name="Zhao W."/>
            <person name="Zeng X."/>
            <person name="Xiao X."/>
        </authorList>
    </citation>
    <scope>NUCLEOTIDE SEQUENCE [LARGE SCALE GENOMIC DNA]</scope>
    <source>
        <strain evidence="5 6">A501</strain>
    </source>
</reference>
<sequence>MLDERDRIILEMLTKDARTPFTEIAKVLGISETAVRKRVKALEEAGVIRQYTIVVDPAKLGYNLVSITGVDTKPEKIFEVASKLKEFDFVRHVYLTSGDHMIMAEIWAKDGEDLSEIISNKIGKIDGVVKVCPAIILERMK</sequence>
<keyword evidence="3" id="KW-0804">Transcription</keyword>
<name>A0A097QRK6_9EURY</name>
<gene>
    <name evidence="5" type="ORF">TEU_01470</name>
</gene>
<accession>A0A097QRK6</accession>
<dbReference type="InterPro" id="IPR000485">
    <property type="entry name" value="AsnC-type_HTH_dom"/>
</dbReference>
<dbReference type="STRING" id="1505907.TEU_01470"/>
<evidence type="ECO:0000256" key="3">
    <source>
        <dbReference type="ARBA" id="ARBA00023163"/>
    </source>
</evidence>
<dbReference type="InterPro" id="IPR011008">
    <property type="entry name" value="Dimeric_a/b-barrel"/>
</dbReference>
<organism evidence="5 6">
    <name type="scientific">Thermococcus eurythermalis</name>
    <dbReference type="NCBI Taxonomy" id="1505907"/>
    <lineage>
        <taxon>Archaea</taxon>
        <taxon>Methanobacteriati</taxon>
        <taxon>Methanobacteriota</taxon>
        <taxon>Thermococci</taxon>
        <taxon>Thermococcales</taxon>
        <taxon>Thermococcaceae</taxon>
        <taxon>Thermococcus</taxon>
    </lineage>
</organism>
<keyword evidence="6" id="KW-1185">Reference proteome</keyword>
<dbReference type="SMART" id="SM00344">
    <property type="entry name" value="HTH_ASNC"/>
    <property type="match status" value="1"/>
</dbReference>
<dbReference type="GeneID" id="25152100"/>
<dbReference type="PANTHER" id="PTHR43413">
    <property type="entry name" value="TRANSCRIPTIONAL REGULATOR, ASNC FAMILY"/>
    <property type="match status" value="1"/>
</dbReference>
<dbReference type="RefSeq" id="WP_050002095.1">
    <property type="nucleotide sequence ID" value="NZ_CP008887.1"/>
</dbReference>
<dbReference type="Pfam" id="PF01037">
    <property type="entry name" value="AsnC_trans_reg"/>
    <property type="match status" value="1"/>
</dbReference>
<evidence type="ECO:0000259" key="4">
    <source>
        <dbReference type="PROSITE" id="PS50956"/>
    </source>
</evidence>
<dbReference type="PRINTS" id="PR00033">
    <property type="entry name" value="HTHASNC"/>
</dbReference>
<dbReference type="PROSITE" id="PS50956">
    <property type="entry name" value="HTH_ASNC_2"/>
    <property type="match status" value="1"/>
</dbReference>